<dbReference type="PANTHER" id="PTHR47894:SF4">
    <property type="entry name" value="HTH-TYPE TRANSCRIPTIONAL REGULATOR GADX"/>
    <property type="match status" value="1"/>
</dbReference>
<dbReference type="AlphaFoldDB" id="A0A0B9GXH3"/>
<dbReference type="GO" id="GO:0000976">
    <property type="term" value="F:transcription cis-regulatory region binding"/>
    <property type="evidence" value="ECO:0007669"/>
    <property type="project" value="TreeGrafter"/>
</dbReference>
<reference evidence="5 6" key="1">
    <citation type="submission" date="2014-12" db="EMBL/GenBank/DDBJ databases">
        <title>Genome sequencing of Photobacterium gaetbulicola AD005a.</title>
        <authorList>
            <person name="Adrian T.G.S."/>
            <person name="Chan K.G."/>
        </authorList>
    </citation>
    <scope>NUCLEOTIDE SEQUENCE [LARGE SCALE GENOMIC DNA]</scope>
    <source>
        <strain evidence="5 6">AD005a</strain>
    </source>
</reference>
<dbReference type="InterPro" id="IPR018060">
    <property type="entry name" value="HTH_AraC"/>
</dbReference>
<evidence type="ECO:0000259" key="4">
    <source>
        <dbReference type="PROSITE" id="PS01124"/>
    </source>
</evidence>
<dbReference type="Gene3D" id="1.10.10.60">
    <property type="entry name" value="Homeodomain-like"/>
    <property type="match status" value="1"/>
</dbReference>
<evidence type="ECO:0000313" key="5">
    <source>
        <dbReference type="EMBL" id="KHT63451.1"/>
    </source>
</evidence>
<dbReference type="GO" id="GO:0005829">
    <property type="term" value="C:cytosol"/>
    <property type="evidence" value="ECO:0007669"/>
    <property type="project" value="TreeGrafter"/>
</dbReference>
<evidence type="ECO:0000256" key="2">
    <source>
        <dbReference type="ARBA" id="ARBA00023125"/>
    </source>
</evidence>
<dbReference type="RefSeq" id="WP_039461801.1">
    <property type="nucleotide sequence ID" value="NZ_JWLZ01000157.1"/>
</dbReference>
<dbReference type="SUPFAM" id="SSF46689">
    <property type="entry name" value="Homeodomain-like"/>
    <property type="match status" value="1"/>
</dbReference>
<keyword evidence="2" id="KW-0238">DNA-binding</keyword>
<feature type="domain" description="HTH araC/xylS-type" evidence="4">
    <location>
        <begin position="231"/>
        <end position="329"/>
    </location>
</feature>
<dbReference type="PROSITE" id="PS01124">
    <property type="entry name" value="HTH_ARAC_FAMILY_2"/>
    <property type="match status" value="1"/>
</dbReference>
<protein>
    <recommendedName>
        <fullName evidence="4">HTH araC/xylS-type domain-containing protein</fullName>
    </recommendedName>
</protein>
<dbReference type="SMART" id="SM00342">
    <property type="entry name" value="HTH_ARAC"/>
    <property type="match status" value="1"/>
</dbReference>
<dbReference type="InterPro" id="IPR009057">
    <property type="entry name" value="Homeodomain-like_sf"/>
</dbReference>
<accession>A0A0B9GXH3</accession>
<keyword evidence="3" id="KW-0804">Transcription</keyword>
<dbReference type="InterPro" id="IPR020449">
    <property type="entry name" value="Tscrpt_reg_AraC-type_HTH"/>
</dbReference>
<evidence type="ECO:0000256" key="3">
    <source>
        <dbReference type="ARBA" id="ARBA00023163"/>
    </source>
</evidence>
<keyword evidence="1" id="KW-0805">Transcription regulation</keyword>
<dbReference type="Proteomes" id="UP000031278">
    <property type="component" value="Unassembled WGS sequence"/>
</dbReference>
<sequence>MKVNLVNPDIIRSLLQQLSLAPSELNQVMGTTRAPYSLMGLDNNQFLSEKIIYDLLTIWKTKFQGPKLYQEVVTLVRNFYVPNILNQLPKDITILAALHWHNSKVNAISTNTHVELAKSTNHTFTWKRQKIDPQHSSFGLGEQLIAIYMTEVVAALAGHYVAPLAVTLTTSEAELIATHLKNSPTQLFVCNRQFSMTIAEALLYEKHRYSVTHTPRLSAIPMELKAGRFDQQIKHLVKPYIQFGIPPQRFIADLCGISTRQLQRELQKENKQFRAICLDVLIEAVQSELLNSERTISAIAFDYGYSSPSHFCRSFRKVTGYSPGEYRLLYNTQNK</sequence>
<proteinExistence type="predicted"/>
<evidence type="ECO:0000313" key="6">
    <source>
        <dbReference type="Proteomes" id="UP000031278"/>
    </source>
</evidence>
<organism evidence="5 6">
    <name type="scientific">Photobacterium gaetbulicola</name>
    <dbReference type="NCBI Taxonomy" id="1295392"/>
    <lineage>
        <taxon>Bacteria</taxon>
        <taxon>Pseudomonadati</taxon>
        <taxon>Pseudomonadota</taxon>
        <taxon>Gammaproteobacteria</taxon>
        <taxon>Vibrionales</taxon>
        <taxon>Vibrionaceae</taxon>
        <taxon>Photobacterium</taxon>
    </lineage>
</organism>
<evidence type="ECO:0000256" key="1">
    <source>
        <dbReference type="ARBA" id="ARBA00023015"/>
    </source>
</evidence>
<dbReference type="PANTHER" id="PTHR47894">
    <property type="entry name" value="HTH-TYPE TRANSCRIPTIONAL REGULATOR GADX"/>
    <property type="match status" value="1"/>
</dbReference>
<dbReference type="PRINTS" id="PR00032">
    <property type="entry name" value="HTHARAC"/>
</dbReference>
<dbReference type="EMBL" id="JWLZ01000157">
    <property type="protein sequence ID" value="KHT63451.1"/>
    <property type="molecule type" value="Genomic_DNA"/>
</dbReference>
<dbReference type="GO" id="GO:0003700">
    <property type="term" value="F:DNA-binding transcription factor activity"/>
    <property type="evidence" value="ECO:0007669"/>
    <property type="project" value="InterPro"/>
</dbReference>
<name>A0A0B9GXH3_9GAMM</name>
<dbReference type="Pfam" id="PF12833">
    <property type="entry name" value="HTH_18"/>
    <property type="match status" value="1"/>
</dbReference>
<gene>
    <name evidence="5" type="ORF">RJ45_11570</name>
</gene>
<comment type="caution">
    <text evidence="5">The sequence shown here is derived from an EMBL/GenBank/DDBJ whole genome shotgun (WGS) entry which is preliminary data.</text>
</comment>